<accession>A0A0N8GSA8</accession>
<dbReference type="EMBL" id="LGKP01000015">
    <property type="protein sequence ID" value="KPL88778.1"/>
    <property type="molecule type" value="Genomic_DNA"/>
</dbReference>
<dbReference type="Proteomes" id="UP000050277">
    <property type="component" value="Unassembled WGS sequence"/>
</dbReference>
<reference evidence="1 2" key="1">
    <citation type="submission" date="2015-07" db="EMBL/GenBank/DDBJ databases">
        <title>Whole genome sequence of Herpetosiphon geysericola DSM 7119.</title>
        <authorList>
            <person name="Hemp J."/>
            <person name="Ward L.M."/>
            <person name="Pace L.A."/>
            <person name="Fischer W.W."/>
        </authorList>
    </citation>
    <scope>NUCLEOTIDE SEQUENCE [LARGE SCALE GENOMIC DNA]</scope>
    <source>
        <strain evidence="1 2">DSM 7119</strain>
    </source>
</reference>
<dbReference type="InterPro" id="IPR009776">
    <property type="entry name" value="Spore_0_M"/>
</dbReference>
<gene>
    <name evidence="1" type="ORF">SE18_08800</name>
</gene>
<evidence type="ECO:0008006" key="3">
    <source>
        <dbReference type="Google" id="ProtNLM"/>
    </source>
</evidence>
<evidence type="ECO:0000313" key="1">
    <source>
        <dbReference type="EMBL" id="KPL88778.1"/>
    </source>
</evidence>
<dbReference type="AlphaFoldDB" id="A0A0N8GSA8"/>
<protein>
    <recommendedName>
        <fullName evidence="3">Sporulation protein SpoOM</fullName>
    </recommendedName>
</protein>
<comment type="caution">
    <text evidence="1">The sequence shown here is derived from an EMBL/GenBank/DDBJ whole genome shotgun (WGS) entry which is preliminary data.</text>
</comment>
<keyword evidence="2" id="KW-1185">Reference proteome</keyword>
<dbReference type="PANTHER" id="PTHR40053">
    <property type="entry name" value="SPORULATION-CONTROL PROTEIN SPO0M"/>
    <property type="match status" value="1"/>
</dbReference>
<sequence length="256" mass="29233">MCMFRKLLASVGIGNARIETHLHNNTTTPGGTIAGEVHIIGGDVEQDIEALYLFLVTRYTREYDDSKMTQDHTIGQYPLTQRFVLQPGAQQRIPFSINLPLDTPLTMGHQPVFIRTGLSISGGVDASDVDQLNIQPHPSQATIIQAIQQIGFQLYTVHNEYNSRWRGPYPFVQELEFKPYGHQSFHIEELEVVLDLQDYGVDVYLEIDKRLHGFAKLFADFDLNERYAKLTFTHADIQRPDLAHIISQTIQSRMRH</sequence>
<proteinExistence type="predicted"/>
<name>A0A0N8GSA8_9CHLR</name>
<dbReference type="PANTHER" id="PTHR40053:SF1">
    <property type="entry name" value="SPORULATION-CONTROL PROTEIN SPO0M"/>
    <property type="match status" value="1"/>
</dbReference>
<dbReference type="STRING" id="70996.SE18_08800"/>
<evidence type="ECO:0000313" key="2">
    <source>
        <dbReference type="Proteomes" id="UP000050277"/>
    </source>
</evidence>
<organism evidence="1 2">
    <name type="scientific">Herpetosiphon geysericola</name>
    <dbReference type="NCBI Taxonomy" id="70996"/>
    <lineage>
        <taxon>Bacteria</taxon>
        <taxon>Bacillati</taxon>
        <taxon>Chloroflexota</taxon>
        <taxon>Chloroflexia</taxon>
        <taxon>Herpetosiphonales</taxon>
        <taxon>Herpetosiphonaceae</taxon>
        <taxon>Herpetosiphon</taxon>
    </lineage>
</organism>
<dbReference type="Pfam" id="PF07070">
    <property type="entry name" value="Spo0M"/>
    <property type="match status" value="1"/>
</dbReference>